<dbReference type="VEuPathDB" id="FungiDB:A9K55_002053"/>
<gene>
    <name evidence="2" type="ORF">A9K55_002053</name>
</gene>
<name>A0A2H4SS88_CORMI</name>
<evidence type="ECO:0000313" key="3">
    <source>
        <dbReference type="Proteomes" id="UP000323067"/>
    </source>
</evidence>
<feature type="region of interest" description="Disordered" evidence="1">
    <location>
        <begin position="73"/>
        <end position="109"/>
    </location>
</feature>
<protein>
    <submittedName>
        <fullName evidence="2">Tyrosine phosphatase</fullName>
    </submittedName>
</protein>
<sequence>MNLSLKLRGQCLGSTKMVEVDKFASENKYLQHSNKNKGNPWIFQMPFFPKIDDGHRGTAELVWGGNMTVSDWKPTGVQGEKEPAASEQVCFSEGGSSKCNEGGDKTKYE</sequence>
<organism evidence="2 3">
    <name type="scientific">Cordyceps militaris</name>
    <name type="common">Caterpillar fungus</name>
    <name type="synonym">Clavaria militaris</name>
    <dbReference type="NCBI Taxonomy" id="73501"/>
    <lineage>
        <taxon>Eukaryota</taxon>
        <taxon>Fungi</taxon>
        <taxon>Dikarya</taxon>
        <taxon>Ascomycota</taxon>
        <taxon>Pezizomycotina</taxon>
        <taxon>Sordariomycetes</taxon>
        <taxon>Hypocreomycetidae</taxon>
        <taxon>Hypocreales</taxon>
        <taxon>Cordycipitaceae</taxon>
        <taxon>Cordyceps</taxon>
    </lineage>
</organism>
<dbReference type="AlphaFoldDB" id="A0A2H4SS88"/>
<evidence type="ECO:0000313" key="2">
    <source>
        <dbReference type="EMBL" id="ATY65980.1"/>
    </source>
</evidence>
<dbReference type="EMBL" id="CP023326">
    <property type="protein sequence ID" value="ATY65980.1"/>
    <property type="molecule type" value="Genomic_DNA"/>
</dbReference>
<proteinExistence type="predicted"/>
<accession>A0A2H4SS88</accession>
<evidence type="ECO:0000256" key="1">
    <source>
        <dbReference type="SAM" id="MobiDB-lite"/>
    </source>
</evidence>
<reference evidence="2 3" key="1">
    <citation type="journal article" date="2017" name="BMC Genomics">
        <title>Chromosome level assembly and secondary metabolite potential of the parasitic fungus Cordyceps militaris.</title>
        <authorList>
            <person name="Kramer G.J."/>
            <person name="Nodwell J.R."/>
        </authorList>
    </citation>
    <scope>NUCLEOTIDE SEQUENCE [LARGE SCALE GENOMIC DNA]</scope>
    <source>
        <strain evidence="2 3">ATCC 34164</strain>
    </source>
</reference>
<dbReference type="Proteomes" id="UP000323067">
    <property type="component" value="Chromosome iii"/>
</dbReference>